<gene>
    <name evidence="2" type="ORF">BYL167_LOCUS66081</name>
    <name evidence="1" type="ORF">SMN809_LOCUS7933</name>
</gene>
<evidence type="ECO:0000313" key="2">
    <source>
        <dbReference type="EMBL" id="CAF5113776.1"/>
    </source>
</evidence>
<protein>
    <submittedName>
        <fullName evidence="1">Uncharacterized protein</fullName>
    </submittedName>
</protein>
<organism evidence="1 3">
    <name type="scientific">Rotaria magnacalcarata</name>
    <dbReference type="NCBI Taxonomy" id="392030"/>
    <lineage>
        <taxon>Eukaryota</taxon>
        <taxon>Metazoa</taxon>
        <taxon>Spiralia</taxon>
        <taxon>Gnathifera</taxon>
        <taxon>Rotifera</taxon>
        <taxon>Eurotatoria</taxon>
        <taxon>Bdelloidea</taxon>
        <taxon>Philodinida</taxon>
        <taxon>Philodinidae</taxon>
        <taxon>Rotaria</taxon>
    </lineage>
</organism>
<proteinExistence type="predicted"/>
<evidence type="ECO:0000313" key="1">
    <source>
        <dbReference type="EMBL" id="CAF3926117.1"/>
    </source>
</evidence>
<reference evidence="1" key="1">
    <citation type="submission" date="2021-02" db="EMBL/GenBank/DDBJ databases">
        <authorList>
            <person name="Nowell W R."/>
        </authorList>
    </citation>
    <scope>NUCLEOTIDE SEQUENCE</scope>
</reference>
<dbReference type="Proteomes" id="UP000676336">
    <property type="component" value="Unassembled WGS sequence"/>
</dbReference>
<dbReference type="EMBL" id="CAJOBH010242374">
    <property type="protein sequence ID" value="CAF5113776.1"/>
    <property type="molecule type" value="Genomic_DNA"/>
</dbReference>
<dbReference type="Proteomes" id="UP000681967">
    <property type="component" value="Unassembled WGS sequence"/>
</dbReference>
<name>A0A8S2LVT1_9BILA</name>
<dbReference type="EMBL" id="CAJOBI010002375">
    <property type="protein sequence ID" value="CAF3926117.1"/>
    <property type="molecule type" value="Genomic_DNA"/>
</dbReference>
<evidence type="ECO:0000313" key="3">
    <source>
        <dbReference type="Proteomes" id="UP000676336"/>
    </source>
</evidence>
<sequence length="174" mass="19427">MYLSGNLPTSNASGESRSSYQHYAMIQVNNEKPVIHREHEEQSQSWGQPLSSSLSANPAMIDSDRNFTRINRLGSSSSSVFDRNNGLLNEAIPIGNNTNDQCRDNVSSVMAKRQQQQQEQSNASSLYTKISNATRESQAETEHYHDVPYFHGFKFQTLPGTSPFDMSAYVTSPS</sequence>
<feature type="non-terminal residue" evidence="1">
    <location>
        <position position="1"/>
    </location>
</feature>
<dbReference type="AlphaFoldDB" id="A0A8S2LVT1"/>
<accession>A0A8S2LVT1</accession>
<comment type="caution">
    <text evidence="1">The sequence shown here is derived from an EMBL/GenBank/DDBJ whole genome shotgun (WGS) entry which is preliminary data.</text>
</comment>